<keyword evidence="7 17" id="KW-0547">Nucleotide-binding</keyword>
<dbReference type="Pfam" id="PF02661">
    <property type="entry name" value="Fic"/>
    <property type="match status" value="1"/>
</dbReference>
<feature type="active site" evidence="16">
    <location>
        <position position="380"/>
    </location>
</feature>
<evidence type="ECO:0000313" key="22">
    <source>
        <dbReference type="Proteomes" id="UP000887575"/>
    </source>
</evidence>
<dbReference type="InterPro" id="IPR040198">
    <property type="entry name" value="Fido_containing"/>
</dbReference>
<comment type="catalytic activity">
    <reaction evidence="14">
        <text>L-tyrosyl-[protein] + ATP = O-(5'-adenylyl)-L-tyrosyl-[protein] + diphosphate</text>
        <dbReference type="Rhea" id="RHEA:54288"/>
        <dbReference type="Rhea" id="RHEA-COMP:10136"/>
        <dbReference type="Rhea" id="RHEA-COMP:13846"/>
        <dbReference type="ChEBI" id="CHEBI:30616"/>
        <dbReference type="ChEBI" id="CHEBI:33019"/>
        <dbReference type="ChEBI" id="CHEBI:46858"/>
        <dbReference type="ChEBI" id="CHEBI:83624"/>
        <dbReference type="EC" id="2.7.7.108"/>
    </reaction>
</comment>
<evidence type="ECO:0000256" key="8">
    <source>
        <dbReference type="ARBA" id="ARBA00022803"/>
    </source>
</evidence>
<keyword evidence="6" id="KW-0677">Repeat</keyword>
<evidence type="ECO:0000256" key="10">
    <source>
        <dbReference type="ARBA" id="ARBA00022989"/>
    </source>
</evidence>
<dbReference type="PROSITE" id="PS51459">
    <property type="entry name" value="FIDO"/>
    <property type="match status" value="1"/>
</dbReference>
<comment type="similarity">
    <text evidence="2">Belongs to the fic family.</text>
</comment>
<feature type="binding site" evidence="17">
    <location>
        <begin position="416"/>
        <end position="417"/>
    </location>
    <ligand>
        <name>ATP</name>
        <dbReference type="ChEBI" id="CHEBI:30616"/>
    </ligand>
</feature>
<dbReference type="WBParaSite" id="MBELARI_LOCUS5542">
    <property type="protein sequence ID" value="MBELARI_LOCUS5542"/>
    <property type="gene ID" value="MBELARI_LOCUS5542"/>
</dbReference>
<sequence length="479" mass="54218">MEQNAQTTTITTSISWIRLIFLCFGVSLVTQLFLGRISDFLRDVSCRVDFLAPLCPIIYEDSSVSTQQTQTRKFLPQELQARISHIEDPLPIEPWTDQEKWGIVRSDKEEKEEKECKEPAKEQEAIAALNQARSNRNSGNHKKAGVIIEHALALLPSHPDILVEYGLHLETNDRIVEADGYCVRALHVDPQNSQAIACRARTESIVAEIDEKMLRDIRRKKDNFMDLPRNSALKRAMRESYFSHIYHTVAIEGNTLTLGETRSILESGMPVPGKSLREHNEVLGMDSALRFLNRSLIHLADITLEDVLEMHRRVLGHAQPIDAGRLRDTQVYVGRFTPVAPKYVKEQMLELIDWLNDPSTNAIDPVQRAAIAHYKLVVVHPFIDGNGRTARLLLNLVLMKAGFPPVILPVSTRAEYYATLNTANLGDLRPFVRYVAHHVDRTLQTYINLVSTCADEKCSVPDEILDEESPLIKSLHQSV</sequence>
<evidence type="ECO:0000256" key="9">
    <source>
        <dbReference type="ARBA" id="ARBA00022840"/>
    </source>
</evidence>
<evidence type="ECO:0000256" key="3">
    <source>
        <dbReference type="ARBA" id="ARBA00022679"/>
    </source>
</evidence>
<dbReference type="AlphaFoldDB" id="A0AAF3J9X9"/>
<feature type="transmembrane region" description="Helical" evidence="20">
    <location>
        <begin position="16"/>
        <end position="34"/>
    </location>
</feature>
<dbReference type="SUPFAM" id="SSF48452">
    <property type="entry name" value="TPR-like"/>
    <property type="match status" value="1"/>
</dbReference>
<dbReference type="InterPro" id="IPR003812">
    <property type="entry name" value="Fido"/>
</dbReference>
<keyword evidence="5" id="KW-0548">Nucleotidyltransferase</keyword>
<evidence type="ECO:0000256" key="14">
    <source>
        <dbReference type="ARBA" id="ARBA00048696"/>
    </source>
</evidence>
<feature type="binding site" evidence="17">
    <location>
        <position position="424"/>
    </location>
    <ligand>
        <name>ATP</name>
        <dbReference type="ChEBI" id="CHEBI:30616"/>
    </ligand>
</feature>
<evidence type="ECO:0000256" key="13">
    <source>
        <dbReference type="ARBA" id="ARBA00047939"/>
    </source>
</evidence>
<protein>
    <recommendedName>
        <fullName evidence="12">protein adenylyltransferase</fullName>
        <ecNumber evidence="12">2.7.7.108</ecNumber>
    </recommendedName>
</protein>
<evidence type="ECO:0000256" key="12">
    <source>
        <dbReference type="ARBA" id="ARBA00034531"/>
    </source>
</evidence>
<reference evidence="23" key="1">
    <citation type="submission" date="2024-02" db="UniProtKB">
        <authorList>
            <consortium name="WormBaseParasite"/>
        </authorList>
    </citation>
    <scope>IDENTIFICATION</scope>
</reference>
<evidence type="ECO:0000313" key="23">
    <source>
        <dbReference type="WBParaSite" id="MBELARI_LOCUS5542"/>
    </source>
</evidence>
<keyword evidence="9 17" id="KW-0067">ATP-binding</keyword>
<dbReference type="Gene3D" id="1.10.3290.10">
    <property type="entry name" value="Fido-like domain"/>
    <property type="match status" value="1"/>
</dbReference>
<dbReference type="Gene3D" id="1.25.40.10">
    <property type="entry name" value="Tetratricopeptide repeat domain"/>
    <property type="match status" value="1"/>
</dbReference>
<dbReference type="EC" id="2.7.7.108" evidence="12"/>
<keyword evidence="11 20" id="KW-0472">Membrane</keyword>
<evidence type="ECO:0000256" key="1">
    <source>
        <dbReference type="ARBA" id="ARBA00004167"/>
    </source>
</evidence>
<keyword evidence="8" id="KW-0802">TPR repeat</keyword>
<evidence type="ECO:0000256" key="6">
    <source>
        <dbReference type="ARBA" id="ARBA00022737"/>
    </source>
</evidence>
<evidence type="ECO:0000256" key="7">
    <source>
        <dbReference type="ARBA" id="ARBA00022741"/>
    </source>
</evidence>
<keyword evidence="10 20" id="KW-1133">Transmembrane helix</keyword>
<evidence type="ECO:0000259" key="21">
    <source>
        <dbReference type="PROSITE" id="PS51459"/>
    </source>
</evidence>
<evidence type="ECO:0000256" key="20">
    <source>
        <dbReference type="SAM" id="Phobius"/>
    </source>
</evidence>
<evidence type="ECO:0000256" key="11">
    <source>
        <dbReference type="ARBA" id="ARBA00023136"/>
    </source>
</evidence>
<evidence type="ECO:0000256" key="2">
    <source>
        <dbReference type="ARBA" id="ARBA00009742"/>
    </source>
</evidence>
<comment type="catalytic activity">
    <reaction evidence="13">
        <text>L-threonyl-[protein] + ATP = 3-O-(5'-adenylyl)-L-threonyl-[protein] + diphosphate</text>
        <dbReference type="Rhea" id="RHEA:54292"/>
        <dbReference type="Rhea" id="RHEA-COMP:11060"/>
        <dbReference type="Rhea" id="RHEA-COMP:13847"/>
        <dbReference type="ChEBI" id="CHEBI:30013"/>
        <dbReference type="ChEBI" id="CHEBI:30616"/>
        <dbReference type="ChEBI" id="CHEBI:33019"/>
        <dbReference type="ChEBI" id="CHEBI:138113"/>
        <dbReference type="EC" id="2.7.7.108"/>
    </reaction>
</comment>
<dbReference type="PANTHER" id="PTHR13504">
    <property type="entry name" value="FIDO DOMAIN-CONTAINING PROTEIN DDB_G0283145"/>
    <property type="match status" value="1"/>
</dbReference>
<evidence type="ECO:0000256" key="16">
    <source>
        <dbReference type="PIRSR" id="PIRSR640198-1"/>
    </source>
</evidence>
<comment type="catalytic activity">
    <reaction evidence="15">
        <text>3-O-(5'-adenylyl)-L-threonyl-[protein] + H2O = L-threonyl-[protein] + AMP + H(+)</text>
        <dbReference type="Rhea" id="RHEA:55932"/>
        <dbReference type="Rhea" id="RHEA-COMP:11060"/>
        <dbReference type="Rhea" id="RHEA-COMP:13847"/>
        <dbReference type="ChEBI" id="CHEBI:15377"/>
        <dbReference type="ChEBI" id="CHEBI:15378"/>
        <dbReference type="ChEBI" id="CHEBI:30013"/>
        <dbReference type="ChEBI" id="CHEBI:138113"/>
        <dbReference type="ChEBI" id="CHEBI:456215"/>
    </reaction>
</comment>
<dbReference type="GO" id="GO:0070733">
    <property type="term" value="F:AMPylase activity"/>
    <property type="evidence" value="ECO:0007669"/>
    <property type="project" value="UniProtKB-EC"/>
</dbReference>
<evidence type="ECO:0000256" key="5">
    <source>
        <dbReference type="ARBA" id="ARBA00022695"/>
    </source>
</evidence>
<dbReference type="PANTHER" id="PTHR13504:SF34">
    <property type="entry name" value="PROTEIN ADENYLYLTRANSFERASE FICD"/>
    <property type="match status" value="1"/>
</dbReference>
<feature type="glycosylation site" description="N-linked (GlcNAc...) asparagine" evidence="19">
    <location>
        <position position="293"/>
    </location>
</feature>
<evidence type="ECO:0000256" key="15">
    <source>
        <dbReference type="ARBA" id="ARBA00049297"/>
    </source>
</evidence>
<feature type="domain" description="Fido" evidence="21">
    <location>
        <begin position="302"/>
        <end position="437"/>
    </location>
</feature>
<keyword evidence="3" id="KW-0808">Transferase</keyword>
<dbReference type="InterPro" id="IPR036597">
    <property type="entry name" value="Fido-like_dom_sf"/>
</dbReference>
<accession>A0AAF3J9X9</accession>
<keyword evidence="22" id="KW-1185">Reference proteome</keyword>
<evidence type="ECO:0000256" key="18">
    <source>
        <dbReference type="PIRSR" id="PIRSR640198-3"/>
    </source>
</evidence>
<feature type="binding site" evidence="17">
    <location>
        <begin position="384"/>
        <end position="391"/>
    </location>
    <ligand>
        <name>ATP</name>
        <dbReference type="ChEBI" id="CHEBI:30616"/>
    </ligand>
</feature>
<dbReference type="GO" id="GO:0016020">
    <property type="term" value="C:membrane"/>
    <property type="evidence" value="ECO:0007669"/>
    <property type="project" value="UniProtKB-SubCell"/>
</dbReference>
<evidence type="ECO:0000256" key="4">
    <source>
        <dbReference type="ARBA" id="ARBA00022692"/>
    </source>
</evidence>
<organism evidence="22 23">
    <name type="scientific">Mesorhabditis belari</name>
    <dbReference type="NCBI Taxonomy" id="2138241"/>
    <lineage>
        <taxon>Eukaryota</taxon>
        <taxon>Metazoa</taxon>
        <taxon>Ecdysozoa</taxon>
        <taxon>Nematoda</taxon>
        <taxon>Chromadorea</taxon>
        <taxon>Rhabditida</taxon>
        <taxon>Rhabditina</taxon>
        <taxon>Rhabditomorpha</taxon>
        <taxon>Rhabditoidea</taxon>
        <taxon>Rhabditidae</taxon>
        <taxon>Mesorhabditinae</taxon>
        <taxon>Mesorhabditis</taxon>
    </lineage>
</organism>
<dbReference type="GO" id="GO:0005524">
    <property type="term" value="F:ATP binding"/>
    <property type="evidence" value="ECO:0007669"/>
    <property type="project" value="UniProtKB-KW"/>
</dbReference>
<proteinExistence type="inferred from homology"/>
<dbReference type="InterPro" id="IPR011990">
    <property type="entry name" value="TPR-like_helical_dom_sf"/>
</dbReference>
<dbReference type="SUPFAM" id="SSF140931">
    <property type="entry name" value="Fic-like"/>
    <property type="match status" value="1"/>
</dbReference>
<evidence type="ECO:0000256" key="19">
    <source>
        <dbReference type="PIRSR" id="PIRSR640198-4"/>
    </source>
</evidence>
<name>A0AAF3J9X9_9BILA</name>
<dbReference type="Proteomes" id="UP000887575">
    <property type="component" value="Unassembled WGS sequence"/>
</dbReference>
<keyword evidence="4 20" id="KW-0812">Transmembrane</keyword>
<evidence type="ECO:0000256" key="17">
    <source>
        <dbReference type="PIRSR" id="PIRSR640198-2"/>
    </source>
</evidence>
<feature type="site" description="Important for autoinhibition of adenylyltransferase activity" evidence="18">
    <location>
        <position position="252"/>
    </location>
</feature>
<comment type="subcellular location">
    <subcellularLocation>
        <location evidence="1">Membrane</location>
        <topology evidence="1">Single-pass membrane protein</topology>
    </subcellularLocation>
</comment>